<protein>
    <submittedName>
        <fullName evidence="2">Transposase</fullName>
    </submittedName>
</protein>
<dbReference type="Pfam" id="PF01526">
    <property type="entry name" value="DDE_Tnp_Tn3"/>
    <property type="match status" value="1"/>
</dbReference>
<gene>
    <name evidence="2" type="ORF">LPH55_09680</name>
</gene>
<feature type="domain" description="Tn3 transposase DDE" evidence="1">
    <location>
        <begin position="1"/>
        <end position="62"/>
    </location>
</feature>
<sequence>MVNTGGFTDHVFAACAIAGYRFAPCIRDLPSEQLYAFNPSTVPVRLWAMSGGKINQAMIERN</sequence>
<comment type="caution">
    <text evidence="2">The sequence shown here is derived from an EMBL/GenBank/DDBJ whole genome shotgun (WGS) entry which is preliminary data.</text>
</comment>
<dbReference type="EMBL" id="JAJPPU010000002">
    <property type="protein sequence ID" value="MCD8473719.1"/>
    <property type="molecule type" value="Genomic_DNA"/>
</dbReference>
<reference evidence="2" key="1">
    <citation type="submission" date="2021-11" db="EMBL/GenBank/DDBJ databases">
        <title>Genome sequence of Xylella taiwanensis PLS432.</title>
        <authorList>
            <person name="Weng L.-W."/>
            <person name="Su C.-C."/>
            <person name="Tsai C.-W."/>
            <person name="Kuo C.-H."/>
        </authorList>
    </citation>
    <scope>NUCLEOTIDE SEQUENCE</scope>
    <source>
        <strain evidence="2">PLS432</strain>
    </source>
</reference>
<accession>A0ABS8TXA3</accession>
<evidence type="ECO:0000313" key="2">
    <source>
        <dbReference type="EMBL" id="MCD8473719.1"/>
    </source>
</evidence>
<organism evidence="2 3">
    <name type="scientific">Xylella taiwanensis</name>
    <dbReference type="NCBI Taxonomy" id="1444770"/>
    <lineage>
        <taxon>Bacteria</taxon>
        <taxon>Pseudomonadati</taxon>
        <taxon>Pseudomonadota</taxon>
        <taxon>Gammaproteobacteria</taxon>
        <taxon>Lysobacterales</taxon>
        <taxon>Lysobacteraceae</taxon>
        <taxon>Xylella</taxon>
    </lineage>
</organism>
<dbReference type="InterPro" id="IPR002513">
    <property type="entry name" value="Tn3_Tnp_DDE_dom"/>
</dbReference>
<proteinExistence type="predicted"/>
<evidence type="ECO:0000259" key="1">
    <source>
        <dbReference type="Pfam" id="PF01526"/>
    </source>
</evidence>
<name>A0ABS8TXA3_9GAMM</name>
<keyword evidence="3" id="KW-1185">Reference proteome</keyword>
<dbReference type="Proteomes" id="UP001430701">
    <property type="component" value="Unassembled WGS sequence"/>
</dbReference>
<evidence type="ECO:0000313" key="3">
    <source>
        <dbReference type="Proteomes" id="UP001430701"/>
    </source>
</evidence>